<name>A0A316E1X7_9FLAO</name>
<comment type="caution">
    <text evidence="5">The sequence shown here is derived from an EMBL/GenBank/DDBJ whole genome shotgun (WGS) entry which is preliminary data.</text>
</comment>
<dbReference type="EMBL" id="QGGQ01000003">
    <property type="protein sequence ID" value="PWK24016.1"/>
    <property type="molecule type" value="Genomic_DNA"/>
</dbReference>
<accession>A0A316E1X7</accession>
<feature type="chain" id="PRO_5016306697" evidence="2">
    <location>
        <begin position="20"/>
        <end position="161"/>
    </location>
</feature>
<keyword evidence="1 2" id="KW-0732">Signal</keyword>
<evidence type="ECO:0000313" key="4">
    <source>
        <dbReference type="EMBL" id="MBD1260846.1"/>
    </source>
</evidence>
<dbReference type="Pfam" id="PF13505">
    <property type="entry name" value="OMP_b-brl"/>
    <property type="match status" value="1"/>
</dbReference>
<organism evidence="5 6">
    <name type="scientific">Maribacter polysiphoniae</name>
    <dbReference type="NCBI Taxonomy" id="429344"/>
    <lineage>
        <taxon>Bacteria</taxon>
        <taxon>Pseudomonadati</taxon>
        <taxon>Bacteroidota</taxon>
        <taxon>Flavobacteriia</taxon>
        <taxon>Flavobacteriales</taxon>
        <taxon>Flavobacteriaceae</taxon>
        <taxon>Maribacter</taxon>
    </lineage>
</organism>
<dbReference type="Proteomes" id="UP000651837">
    <property type="component" value="Unassembled WGS sequence"/>
</dbReference>
<dbReference type="EMBL" id="JACWLN010000003">
    <property type="protein sequence ID" value="MBD1260846.1"/>
    <property type="molecule type" value="Genomic_DNA"/>
</dbReference>
<feature type="domain" description="Outer membrane protein beta-barrel" evidence="3">
    <location>
        <begin position="8"/>
        <end position="161"/>
    </location>
</feature>
<dbReference type="RefSeq" id="WP_109649779.1">
    <property type="nucleotide sequence ID" value="NZ_JACWLN010000003.1"/>
</dbReference>
<evidence type="ECO:0000256" key="2">
    <source>
        <dbReference type="SAM" id="SignalP"/>
    </source>
</evidence>
<dbReference type="InterPro" id="IPR027385">
    <property type="entry name" value="Beta-barrel_OMP"/>
</dbReference>
<evidence type="ECO:0000313" key="6">
    <source>
        <dbReference type="Proteomes" id="UP000245667"/>
    </source>
</evidence>
<dbReference type="InterPro" id="IPR011250">
    <property type="entry name" value="OMP/PagP_B-barrel"/>
</dbReference>
<sequence>MKKVVLVAALALFGFSVNAQEGFFAKAGLSNVTAKVDIFDETVSDSEMGFFVGVGYNFEVSDTFEVEPSVLYSLVSDLNSLYIPIMAKYEVAESFTIQAGPQINYLLEDVPQGEFGLDLAFGVGYSFSEQFFADARYGIEVSRDIEGFSLNSLQIGVGYRF</sequence>
<dbReference type="AlphaFoldDB" id="A0A316E1X7"/>
<reference evidence="4 7" key="2">
    <citation type="submission" date="2020-07" db="EMBL/GenBank/DDBJ databases">
        <title>The draft genome sequence of Maribacter polysiphoniae KCTC 22021.</title>
        <authorList>
            <person name="Mu L."/>
        </authorList>
    </citation>
    <scope>NUCLEOTIDE SEQUENCE [LARGE SCALE GENOMIC DNA]</scope>
    <source>
        <strain evidence="4 7">KCTC 22021</strain>
    </source>
</reference>
<gene>
    <name evidence="4" type="ORF">HZY62_09635</name>
    <name evidence="5" type="ORF">LX92_01602</name>
</gene>
<reference evidence="5 6" key="1">
    <citation type="submission" date="2018-05" db="EMBL/GenBank/DDBJ databases">
        <title>Genomic Encyclopedia of Archaeal and Bacterial Type Strains, Phase II (KMG-II): from individual species to whole genera.</title>
        <authorList>
            <person name="Goeker M."/>
        </authorList>
    </citation>
    <scope>NUCLEOTIDE SEQUENCE [LARGE SCALE GENOMIC DNA]</scope>
    <source>
        <strain evidence="5 6">DSM 23514</strain>
    </source>
</reference>
<dbReference type="OrthoDB" id="947434at2"/>
<evidence type="ECO:0000259" key="3">
    <source>
        <dbReference type="Pfam" id="PF13505"/>
    </source>
</evidence>
<evidence type="ECO:0000313" key="7">
    <source>
        <dbReference type="Proteomes" id="UP000651837"/>
    </source>
</evidence>
<keyword evidence="7" id="KW-1185">Reference proteome</keyword>
<proteinExistence type="predicted"/>
<protein>
    <submittedName>
        <fullName evidence="5">Outer membrane protein with beta-barrel domain</fullName>
    </submittedName>
    <submittedName>
        <fullName evidence="4">Porin family protein</fullName>
    </submittedName>
</protein>
<dbReference type="Proteomes" id="UP000245667">
    <property type="component" value="Unassembled WGS sequence"/>
</dbReference>
<evidence type="ECO:0000256" key="1">
    <source>
        <dbReference type="ARBA" id="ARBA00022729"/>
    </source>
</evidence>
<dbReference type="SUPFAM" id="SSF56925">
    <property type="entry name" value="OMPA-like"/>
    <property type="match status" value="1"/>
</dbReference>
<evidence type="ECO:0000313" key="5">
    <source>
        <dbReference type="EMBL" id="PWK24016.1"/>
    </source>
</evidence>
<feature type="signal peptide" evidence="2">
    <location>
        <begin position="1"/>
        <end position="19"/>
    </location>
</feature>